<comment type="subcellular location">
    <subcellularLocation>
        <location evidence="1">Endomembrane system</location>
    </subcellularLocation>
</comment>
<dbReference type="GO" id="GO:0016192">
    <property type="term" value="P:vesicle-mediated transport"/>
    <property type="evidence" value="ECO:0007669"/>
    <property type="project" value="InterPro"/>
</dbReference>
<evidence type="ECO:0000256" key="5">
    <source>
        <dbReference type="SAM" id="MobiDB-lite"/>
    </source>
</evidence>
<dbReference type="GO" id="GO:0006886">
    <property type="term" value="P:intracellular protein transport"/>
    <property type="evidence" value="ECO:0007669"/>
    <property type="project" value="InterPro"/>
</dbReference>
<feature type="compositionally biased region" description="Polar residues" evidence="5">
    <location>
        <begin position="601"/>
        <end position="612"/>
    </location>
</feature>
<dbReference type="InterPro" id="IPR050840">
    <property type="entry name" value="Adaptor_Complx_Large_Subunit"/>
</dbReference>
<comment type="caution">
    <text evidence="7">The sequence shown here is derived from an EMBL/GenBank/DDBJ whole genome shotgun (WGS) entry which is preliminary data.</text>
</comment>
<evidence type="ECO:0000256" key="4">
    <source>
        <dbReference type="ARBA" id="ARBA00023136"/>
    </source>
</evidence>
<dbReference type="InterPro" id="IPR011989">
    <property type="entry name" value="ARM-like"/>
</dbReference>
<evidence type="ECO:0000256" key="3">
    <source>
        <dbReference type="ARBA" id="ARBA00022927"/>
    </source>
</evidence>
<dbReference type="PANTHER" id="PTHR22780">
    <property type="entry name" value="ADAPTIN, ALPHA/GAMMA/EPSILON"/>
    <property type="match status" value="1"/>
</dbReference>
<feature type="region of interest" description="Disordered" evidence="5">
    <location>
        <begin position="527"/>
        <end position="622"/>
    </location>
</feature>
<organism evidence="7 8">
    <name type="scientific">Babesia ovata</name>
    <dbReference type="NCBI Taxonomy" id="189622"/>
    <lineage>
        <taxon>Eukaryota</taxon>
        <taxon>Sar</taxon>
        <taxon>Alveolata</taxon>
        <taxon>Apicomplexa</taxon>
        <taxon>Aconoidasida</taxon>
        <taxon>Piroplasmida</taxon>
        <taxon>Babesiidae</taxon>
        <taxon>Babesia</taxon>
    </lineage>
</organism>
<reference evidence="7 8" key="1">
    <citation type="journal article" date="2017" name="BMC Genomics">
        <title>Whole-genome assembly of Babesia ovata and comparative genomics between closely related pathogens.</title>
        <authorList>
            <person name="Yamagishi J."/>
            <person name="Asada M."/>
            <person name="Hakimi H."/>
            <person name="Tanaka T.Q."/>
            <person name="Sugimoto C."/>
            <person name="Kawazu S."/>
        </authorList>
    </citation>
    <scope>NUCLEOTIDE SEQUENCE [LARGE SCALE GENOMIC DNA]</scope>
    <source>
        <strain evidence="7 8">Miyake</strain>
    </source>
</reference>
<dbReference type="Gene3D" id="1.25.10.10">
    <property type="entry name" value="Leucine-rich Repeat Variant"/>
    <property type="match status" value="1"/>
</dbReference>
<evidence type="ECO:0000256" key="1">
    <source>
        <dbReference type="ARBA" id="ARBA00004308"/>
    </source>
</evidence>
<keyword evidence="2" id="KW-0813">Transport</keyword>
<feature type="compositionally biased region" description="Polar residues" evidence="5">
    <location>
        <begin position="817"/>
        <end position="828"/>
    </location>
</feature>
<evidence type="ECO:0000313" key="7">
    <source>
        <dbReference type="EMBL" id="GBE59392.1"/>
    </source>
</evidence>
<gene>
    <name evidence="7" type="ORF">BOVATA_008850</name>
</gene>
<evidence type="ECO:0000313" key="8">
    <source>
        <dbReference type="Proteomes" id="UP000236319"/>
    </source>
</evidence>
<dbReference type="GeneID" id="39873162"/>
<dbReference type="RefSeq" id="XP_028865635.1">
    <property type="nucleotide sequence ID" value="XM_029009802.1"/>
</dbReference>
<dbReference type="AlphaFoldDB" id="A0A2H6K8Q9"/>
<proteinExistence type="predicted"/>
<dbReference type="InterPro" id="IPR002553">
    <property type="entry name" value="Clathrin/coatomer_adapt-like_N"/>
</dbReference>
<feature type="region of interest" description="Disordered" evidence="5">
    <location>
        <begin position="794"/>
        <end position="835"/>
    </location>
</feature>
<dbReference type="Pfam" id="PF01602">
    <property type="entry name" value="Adaptin_N"/>
    <property type="match status" value="1"/>
</dbReference>
<feature type="domain" description="Clathrin/coatomer adaptor adaptin-like N-terminal" evidence="6">
    <location>
        <begin position="39"/>
        <end position="478"/>
    </location>
</feature>
<keyword evidence="4" id="KW-0472">Membrane</keyword>
<dbReference type="VEuPathDB" id="PiroplasmaDB:BOVATA_008850"/>
<accession>A0A2H6K8Q9</accession>
<dbReference type="InterPro" id="IPR016024">
    <property type="entry name" value="ARM-type_fold"/>
</dbReference>
<dbReference type="GO" id="GO:0030117">
    <property type="term" value="C:membrane coat"/>
    <property type="evidence" value="ECO:0007669"/>
    <property type="project" value="InterPro"/>
</dbReference>
<name>A0A2H6K8Q9_9APIC</name>
<sequence length="901" mass="99721">MLGLTASNMSREFYRFTKALGESRSKEEEERIVLSEISALKSLFLAKDVDRERMKEYLVRAVYVEMLGFEAPFAHIHAINMAQERSLVCKKAGYWACRQLLKPHSELMLLLINTIQKDLQSPNFPDMVCALQCVCDLVNRDMIPTILPCVLRCLEVDNEHVRKHAVMAVRSFNEFDSACVEDFCGVIERGICDPSPSVMTCTLSLLQDAIESRPRGYRHLVPSLVSILNQIVDRRLSSAYDYHRVPAPWTQIAIVSIFGRMGKGDRRLSSQMFECLQNVVQHAEMLPPAASVIANAIIYECVKTVSMISPRESLATMCSISVSRMLGSENNNLRYAGISGLGILVGVNMSYAAENQLVVVSCLEDRDETIRRRTLDLLYRMTNSKNVTTIVGCFLGHLRTKCERYWRSELVSKISLLCEKFAPSAVWYMEMVLDLMMISPDLVKDELLFSTVNVLKENSGDLAFRRAVLRQVADLVRRVDVLPEMVVKVVSWVYANCTLFPDDFGDGQGEGDGDAITDVSNDCGTGVSNVAEDSVADGAVDNDVSDVTANDDTTESNEISQTKEPQQQSDDATEMAEASQVDVSSSGTAEEVTENPADTPANVSDGTLSTEPSGEPEEQATVAGNVDDYIDILLQFVLRYRQNNSTVCWVLGCMRTLIIANDYKAPDAVTSVLSQLECSNCTEVTQRCKEIRSLCALRPKLNLRRNDYDSKLTFLEGYVQTRLVDGARPYSKLVVEVASETAPEHPSPVPELRFEPYATKPAQMSEYRETLTTADLVNEEIICSDVPRSWGPSGYVDKKALQADDDGDTKGDAPISSDPSGVTGAASTDSDRSRPVVVEPSIDMSILSLGARAPKPAEPKGYVWKKPEPRLVSREQIQMARALFQGLDGSNEADDPSTARN</sequence>
<feature type="compositionally biased region" description="Polar residues" evidence="5">
    <location>
        <begin position="545"/>
        <end position="570"/>
    </location>
</feature>
<protein>
    <submittedName>
        <fullName evidence="7">Adaptin N terminal region domain containing protein</fullName>
    </submittedName>
</protein>
<keyword evidence="8" id="KW-1185">Reference proteome</keyword>
<dbReference type="GO" id="GO:0012505">
    <property type="term" value="C:endomembrane system"/>
    <property type="evidence" value="ECO:0007669"/>
    <property type="project" value="UniProtKB-SubCell"/>
</dbReference>
<dbReference type="Proteomes" id="UP000236319">
    <property type="component" value="Unassembled WGS sequence"/>
</dbReference>
<dbReference type="OrthoDB" id="364976at2759"/>
<keyword evidence="3" id="KW-0653">Protein transport</keyword>
<dbReference type="SUPFAM" id="SSF48371">
    <property type="entry name" value="ARM repeat"/>
    <property type="match status" value="1"/>
</dbReference>
<dbReference type="EMBL" id="BDSA01000001">
    <property type="protein sequence ID" value="GBE59392.1"/>
    <property type="molecule type" value="Genomic_DNA"/>
</dbReference>
<evidence type="ECO:0000259" key="6">
    <source>
        <dbReference type="Pfam" id="PF01602"/>
    </source>
</evidence>
<evidence type="ECO:0000256" key="2">
    <source>
        <dbReference type="ARBA" id="ARBA00022448"/>
    </source>
</evidence>